<dbReference type="SUPFAM" id="SSF103196">
    <property type="entry name" value="Roadblock/LC7 domain"/>
    <property type="match status" value="1"/>
</dbReference>
<proteinExistence type="predicted"/>
<dbReference type="Pfam" id="PF03259">
    <property type="entry name" value="Robl_LC7"/>
    <property type="match status" value="1"/>
</dbReference>
<dbReference type="SMART" id="SM00960">
    <property type="entry name" value="Robl_LC7"/>
    <property type="match status" value="1"/>
</dbReference>
<organism evidence="2 3">
    <name type="scientific">Thermus arciformis</name>
    <dbReference type="NCBI Taxonomy" id="482827"/>
    <lineage>
        <taxon>Bacteria</taxon>
        <taxon>Thermotogati</taxon>
        <taxon>Deinococcota</taxon>
        <taxon>Deinococci</taxon>
        <taxon>Thermales</taxon>
        <taxon>Thermaceae</taxon>
        <taxon>Thermus</taxon>
    </lineage>
</organism>
<keyword evidence="3" id="KW-1185">Reference proteome</keyword>
<dbReference type="InterPro" id="IPR004942">
    <property type="entry name" value="Roadblock/LAMTOR2_dom"/>
</dbReference>
<protein>
    <recommendedName>
        <fullName evidence="1">Roadblock/LAMTOR2 domain-containing protein</fullName>
    </recommendedName>
</protein>
<dbReference type="STRING" id="482827.SAMN04488243_101112"/>
<evidence type="ECO:0000313" key="3">
    <source>
        <dbReference type="Proteomes" id="UP000199446"/>
    </source>
</evidence>
<dbReference type="Proteomes" id="UP000199446">
    <property type="component" value="Unassembled WGS sequence"/>
</dbReference>
<reference evidence="3" key="1">
    <citation type="submission" date="2016-10" db="EMBL/GenBank/DDBJ databases">
        <authorList>
            <person name="Varghese N."/>
            <person name="Submissions S."/>
        </authorList>
    </citation>
    <scope>NUCLEOTIDE SEQUENCE [LARGE SCALE GENOMIC DNA]</scope>
    <source>
        <strain evidence="3">CGMCC 1.6992</strain>
    </source>
</reference>
<feature type="domain" description="Roadblock/LAMTOR2" evidence="1">
    <location>
        <begin position="2"/>
        <end position="91"/>
    </location>
</feature>
<sequence>MVEEALKELKATRGVRVAALLSEDGFVVEEAREEGAPEASLLSARAATVLGTAQALAQTLGQEGLEEVMVEYPEGALLLAPLPGHHLLLFLDGVKSLGRARLTLKKVLPKIEEALR</sequence>
<evidence type="ECO:0000313" key="2">
    <source>
        <dbReference type="EMBL" id="SDE41285.1"/>
    </source>
</evidence>
<dbReference type="EMBL" id="FNBC01000001">
    <property type="protein sequence ID" value="SDE41285.1"/>
    <property type="molecule type" value="Genomic_DNA"/>
</dbReference>
<dbReference type="AlphaFoldDB" id="A0A1G7CS04"/>
<name>A0A1G7CS04_9DEIN</name>
<accession>A0A1G7CS04</accession>
<evidence type="ECO:0000259" key="1">
    <source>
        <dbReference type="SMART" id="SM00960"/>
    </source>
</evidence>
<dbReference type="Gene3D" id="3.30.450.30">
    <property type="entry name" value="Dynein light chain 2a, cytoplasmic"/>
    <property type="match status" value="1"/>
</dbReference>
<gene>
    <name evidence="2" type="ORF">SAMN04488243_101112</name>
</gene>